<evidence type="ECO:0000256" key="6">
    <source>
        <dbReference type="PROSITE-ProRule" id="PRU00169"/>
    </source>
</evidence>
<name>A0A096DK04_9FIRM</name>
<evidence type="ECO:0000256" key="4">
    <source>
        <dbReference type="ARBA" id="ARBA00023125"/>
    </source>
</evidence>
<dbReference type="InterPro" id="IPR001867">
    <property type="entry name" value="OmpR/PhoB-type_DNA-bd"/>
</dbReference>
<dbReference type="GO" id="GO:0032993">
    <property type="term" value="C:protein-DNA complex"/>
    <property type="evidence" value="ECO:0007669"/>
    <property type="project" value="TreeGrafter"/>
</dbReference>
<dbReference type="SMART" id="SM00448">
    <property type="entry name" value="REC"/>
    <property type="match status" value="1"/>
</dbReference>
<dbReference type="InterPro" id="IPR001789">
    <property type="entry name" value="Sig_transdc_resp-reg_receiver"/>
</dbReference>
<dbReference type="RefSeq" id="WP_035164817.1">
    <property type="nucleotide sequence ID" value="NZ_AZTB01000078.1"/>
</dbReference>
<dbReference type="PROSITE" id="PS51755">
    <property type="entry name" value="OMPR_PHOB"/>
    <property type="match status" value="1"/>
</dbReference>
<dbReference type="PANTHER" id="PTHR48111">
    <property type="entry name" value="REGULATOR OF RPOS"/>
    <property type="match status" value="1"/>
</dbReference>
<gene>
    <name evidence="10" type="ORF">Y919_11155</name>
</gene>
<evidence type="ECO:0000256" key="5">
    <source>
        <dbReference type="ARBA" id="ARBA00023163"/>
    </source>
</evidence>
<dbReference type="STRING" id="1156417.Y919_11155"/>
<keyword evidence="4 7" id="KW-0238">DNA-binding</keyword>
<dbReference type="EMBL" id="AZTB01000078">
    <property type="protein sequence ID" value="KGG79586.1"/>
    <property type="molecule type" value="Genomic_DNA"/>
</dbReference>
<dbReference type="PROSITE" id="PS50110">
    <property type="entry name" value="RESPONSE_REGULATORY"/>
    <property type="match status" value="1"/>
</dbReference>
<sequence length="228" mass="26797">MKEKILIADDEEDIVSFIKDFLEEDYEILCAYNGEEAIEKAKCNPDLILLDVMMPNLNGYEVCNIIRDIVSCPIIFLTAKHEEQDIIRGLTIGGDDYIAKPFSLRELKVRIEAHLRREKRSYNNKRARLYFGDLSIDLKGNKVYFKNEIIHMTKKEYKIVEFLAINCGQVFSKEQIYEKIWGYDAEGDASVVAEHVKKIRQKISEYDSKRDYIKTVWGVGYRWEKWSM</sequence>
<dbReference type="SUPFAM" id="SSF52172">
    <property type="entry name" value="CheY-like"/>
    <property type="match status" value="1"/>
</dbReference>
<dbReference type="GO" id="GO:0005829">
    <property type="term" value="C:cytosol"/>
    <property type="evidence" value="ECO:0007669"/>
    <property type="project" value="TreeGrafter"/>
</dbReference>
<dbReference type="Pfam" id="PF00072">
    <property type="entry name" value="Response_reg"/>
    <property type="match status" value="1"/>
</dbReference>
<keyword evidence="2" id="KW-0902">Two-component regulatory system</keyword>
<dbReference type="InterPro" id="IPR039420">
    <property type="entry name" value="WalR-like"/>
</dbReference>
<dbReference type="Gene3D" id="6.10.250.690">
    <property type="match status" value="1"/>
</dbReference>
<evidence type="ECO:0000259" key="9">
    <source>
        <dbReference type="PROSITE" id="PS51755"/>
    </source>
</evidence>
<organism evidence="10 11">
    <name type="scientific">Caloranaerobacter azorensis H53214</name>
    <dbReference type="NCBI Taxonomy" id="1156417"/>
    <lineage>
        <taxon>Bacteria</taxon>
        <taxon>Bacillati</taxon>
        <taxon>Bacillota</taxon>
        <taxon>Tissierellia</taxon>
        <taxon>Tissierellales</taxon>
        <taxon>Thermohalobacteraceae</taxon>
        <taxon>Caloranaerobacter</taxon>
    </lineage>
</organism>
<evidence type="ECO:0000313" key="10">
    <source>
        <dbReference type="EMBL" id="KGG79586.1"/>
    </source>
</evidence>
<keyword evidence="3" id="KW-0805">Transcription regulation</keyword>
<dbReference type="Gene3D" id="3.40.50.2300">
    <property type="match status" value="1"/>
</dbReference>
<feature type="domain" description="Response regulatory" evidence="8">
    <location>
        <begin position="4"/>
        <end position="115"/>
    </location>
</feature>
<dbReference type="GO" id="GO:0000976">
    <property type="term" value="F:transcription cis-regulatory region binding"/>
    <property type="evidence" value="ECO:0007669"/>
    <property type="project" value="TreeGrafter"/>
</dbReference>
<evidence type="ECO:0000259" key="8">
    <source>
        <dbReference type="PROSITE" id="PS50110"/>
    </source>
</evidence>
<dbReference type="InterPro" id="IPR036388">
    <property type="entry name" value="WH-like_DNA-bd_sf"/>
</dbReference>
<dbReference type="GO" id="GO:0000156">
    <property type="term" value="F:phosphorelay response regulator activity"/>
    <property type="evidence" value="ECO:0007669"/>
    <property type="project" value="TreeGrafter"/>
</dbReference>
<keyword evidence="5" id="KW-0804">Transcription</keyword>
<dbReference type="AlphaFoldDB" id="A0A096DK04"/>
<feature type="modified residue" description="4-aspartylphosphate" evidence="6">
    <location>
        <position position="51"/>
    </location>
</feature>
<dbReference type="CDD" id="cd17574">
    <property type="entry name" value="REC_OmpR"/>
    <property type="match status" value="1"/>
</dbReference>
<evidence type="ECO:0000313" key="11">
    <source>
        <dbReference type="Proteomes" id="UP000029622"/>
    </source>
</evidence>
<evidence type="ECO:0000256" key="7">
    <source>
        <dbReference type="PROSITE-ProRule" id="PRU01091"/>
    </source>
</evidence>
<dbReference type="CDD" id="cd00383">
    <property type="entry name" value="trans_reg_C"/>
    <property type="match status" value="1"/>
</dbReference>
<proteinExistence type="predicted"/>
<dbReference type="InterPro" id="IPR011006">
    <property type="entry name" value="CheY-like_superfamily"/>
</dbReference>
<dbReference type="FunFam" id="1.10.10.10:FF:000018">
    <property type="entry name" value="DNA-binding response regulator ResD"/>
    <property type="match status" value="1"/>
</dbReference>
<dbReference type="Proteomes" id="UP000029622">
    <property type="component" value="Unassembled WGS sequence"/>
</dbReference>
<dbReference type="SMART" id="SM00862">
    <property type="entry name" value="Trans_reg_C"/>
    <property type="match status" value="1"/>
</dbReference>
<dbReference type="GO" id="GO:0006355">
    <property type="term" value="P:regulation of DNA-templated transcription"/>
    <property type="evidence" value="ECO:0007669"/>
    <property type="project" value="InterPro"/>
</dbReference>
<dbReference type="Pfam" id="PF00486">
    <property type="entry name" value="Trans_reg_C"/>
    <property type="match status" value="1"/>
</dbReference>
<accession>A0A096DK04</accession>
<dbReference type="Gene3D" id="1.10.10.10">
    <property type="entry name" value="Winged helix-like DNA-binding domain superfamily/Winged helix DNA-binding domain"/>
    <property type="match status" value="1"/>
</dbReference>
<feature type="DNA-binding region" description="OmpR/PhoB-type" evidence="7">
    <location>
        <begin position="126"/>
        <end position="225"/>
    </location>
</feature>
<reference evidence="10 11" key="1">
    <citation type="submission" date="2013-12" db="EMBL/GenBank/DDBJ databases">
        <title>Draft genome sequence of Caloranaerobacter sp. H53214.</title>
        <authorList>
            <person name="Jiang L.J."/>
            <person name="Shao Z.Z."/>
            <person name="Long M.N."/>
        </authorList>
    </citation>
    <scope>NUCLEOTIDE SEQUENCE [LARGE SCALE GENOMIC DNA]</scope>
    <source>
        <strain evidence="10 11">H53214</strain>
    </source>
</reference>
<protein>
    <submittedName>
        <fullName evidence="10">Chemotaxis protein CheY</fullName>
    </submittedName>
</protein>
<evidence type="ECO:0000256" key="2">
    <source>
        <dbReference type="ARBA" id="ARBA00023012"/>
    </source>
</evidence>
<dbReference type="PANTHER" id="PTHR48111:SF2">
    <property type="entry name" value="RESPONSE REGULATOR SAER"/>
    <property type="match status" value="1"/>
</dbReference>
<feature type="domain" description="OmpR/PhoB-type" evidence="9">
    <location>
        <begin position="126"/>
        <end position="225"/>
    </location>
</feature>
<evidence type="ECO:0000256" key="1">
    <source>
        <dbReference type="ARBA" id="ARBA00022553"/>
    </source>
</evidence>
<comment type="caution">
    <text evidence="10">The sequence shown here is derived from an EMBL/GenBank/DDBJ whole genome shotgun (WGS) entry which is preliminary data.</text>
</comment>
<keyword evidence="1 6" id="KW-0597">Phosphoprotein</keyword>
<evidence type="ECO:0000256" key="3">
    <source>
        <dbReference type="ARBA" id="ARBA00023015"/>
    </source>
</evidence>